<feature type="transmembrane region" description="Helical" evidence="5">
    <location>
        <begin position="54"/>
        <end position="74"/>
    </location>
</feature>
<keyword evidence="4 5" id="KW-0472">Membrane</keyword>
<dbReference type="Gene3D" id="1.20.1250.20">
    <property type="entry name" value="MFS general substrate transporter like domains"/>
    <property type="match status" value="2"/>
</dbReference>
<organism evidence="7 8">
    <name type="scientific">Desulfovibrio legallii</name>
    <dbReference type="NCBI Taxonomy" id="571438"/>
    <lineage>
        <taxon>Bacteria</taxon>
        <taxon>Pseudomonadati</taxon>
        <taxon>Thermodesulfobacteriota</taxon>
        <taxon>Desulfovibrionia</taxon>
        <taxon>Desulfovibrionales</taxon>
        <taxon>Desulfovibrionaceae</taxon>
        <taxon>Desulfovibrio</taxon>
    </lineage>
</organism>
<feature type="transmembrane region" description="Helical" evidence="5">
    <location>
        <begin position="334"/>
        <end position="358"/>
    </location>
</feature>
<dbReference type="Proteomes" id="UP000292919">
    <property type="component" value="Unassembled WGS sequence"/>
</dbReference>
<dbReference type="RefSeq" id="WP_118230163.1">
    <property type="nucleotide sequence ID" value="NZ_JAQDZC010000016.1"/>
</dbReference>
<evidence type="ECO:0000256" key="3">
    <source>
        <dbReference type="ARBA" id="ARBA00022989"/>
    </source>
</evidence>
<feature type="transmembrane region" description="Helical" evidence="5">
    <location>
        <begin position="145"/>
        <end position="164"/>
    </location>
</feature>
<dbReference type="InterPro" id="IPR051788">
    <property type="entry name" value="MFS_Transporter"/>
</dbReference>
<evidence type="ECO:0000256" key="5">
    <source>
        <dbReference type="SAM" id="Phobius"/>
    </source>
</evidence>
<keyword evidence="3 5" id="KW-1133">Transmembrane helix</keyword>
<evidence type="ECO:0000256" key="2">
    <source>
        <dbReference type="ARBA" id="ARBA00022692"/>
    </source>
</evidence>
<dbReference type="InterPro" id="IPR036259">
    <property type="entry name" value="MFS_trans_sf"/>
</dbReference>
<feature type="transmembrane region" description="Helical" evidence="5">
    <location>
        <begin position="103"/>
        <end position="124"/>
    </location>
</feature>
<comment type="subcellular location">
    <subcellularLocation>
        <location evidence="1">Membrane</location>
        <topology evidence="1">Multi-pass membrane protein</topology>
    </subcellularLocation>
</comment>
<dbReference type="SUPFAM" id="SSF103473">
    <property type="entry name" value="MFS general substrate transporter"/>
    <property type="match status" value="1"/>
</dbReference>
<dbReference type="AlphaFoldDB" id="A0A6H3F7F0"/>
<dbReference type="EMBL" id="SIXC01000010">
    <property type="protein sequence ID" value="TBH79063.1"/>
    <property type="molecule type" value="Genomic_DNA"/>
</dbReference>
<accession>A0A6H3F7F0</accession>
<evidence type="ECO:0000313" key="8">
    <source>
        <dbReference type="Proteomes" id="UP000292919"/>
    </source>
</evidence>
<dbReference type="PANTHER" id="PTHR23514">
    <property type="entry name" value="BYPASS OF STOP CODON PROTEIN 6"/>
    <property type="match status" value="1"/>
</dbReference>
<feature type="transmembrane region" description="Helical" evidence="5">
    <location>
        <begin position="21"/>
        <end position="42"/>
    </location>
</feature>
<dbReference type="InterPro" id="IPR020846">
    <property type="entry name" value="MFS_dom"/>
</dbReference>
<dbReference type="GO" id="GO:0016020">
    <property type="term" value="C:membrane"/>
    <property type="evidence" value="ECO:0007669"/>
    <property type="project" value="UniProtKB-SubCell"/>
</dbReference>
<gene>
    <name evidence="7" type="ORF">EB812_08660</name>
</gene>
<comment type="caution">
    <text evidence="7">The sequence shown here is derived from an EMBL/GenBank/DDBJ whole genome shotgun (WGS) entry which is preliminary data.</text>
</comment>
<dbReference type="PROSITE" id="PS50850">
    <property type="entry name" value="MFS"/>
    <property type="match status" value="1"/>
</dbReference>
<feature type="transmembrane region" description="Helical" evidence="5">
    <location>
        <begin position="203"/>
        <end position="223"/>
    </location>
</feature>
<dbReference type="InterPro" id="IPR011701">
    <property type="entry name" value="MFS"/>
</dbReference>
<dbReference type="PANTHER" id="PTHR23514:SF13">
    <property type="entry name" value="INNER MEMBRANE PROTEIN YBJJ"/>
    <property type="match status" value="1"/>
</dbReference>
<name>A0A6H3F7F0_9BACT</name>
<proteinExistence type="predicted"/>
<sequence>MWLKTRHEFPRKVKKQQYAAMSVFFLVGFFYAAWAPLIPYASDRLFLDEASLSIMLLCFGLGSIITMPITGVLAGRFSCHRVILVASALLAASFPLLAILDHFILMCVVLLLFGGCVGAVDVAANIQASIVQKKSHVVMMPVFHAFYSIGSLTGSGYLIFLLWIGLPVSWAAFSCVLFIAAPLLLFSHSFLHHIPTREERKTAVFPRGIVIVLGLMCFIVYLAEGVIANWSALYMLQYKGFEKSYAALGYSVFVAAVALGRLSGEGLIRTLGGIGRAVFIGSVTAVGGMLLFMEILPGFWAMAGYFLLGFGVSNIVPIIFIAAGSQHRVPLNAAIAAVTTIGYSGTVLGPVIIGLIAHGSSLQTAFWFNITLLVLLAGIARVVFRPVYGLVGPTGK</sequence>
<feature type="transmembrane region" description="Helical" evidence="5">
    <location>
        <begin position="170"/>
        <end position="191"/>
    </location>
</feature>
<protein>
    <submittedName>
        <fullName evidence="7">MFS transporter</fullName>
    </submittedName>
</protein>
<keyword evidence="2 5" id="KW-0812">Transmembrane</keyword>
<evidence type="ECO:0000256" key="4">
    <source>
        <dbReference type="ARBA" id="ARBA00023136"/>
    </source>
</evidence>
<evidence type="ECO:0000256" key="1">
    <source>
        <dbReference type="ARBA" id="ARBA00004141"/>
    </source>
</evidence>
<feature type="transmembrane region" description="Helical" evidence="5">
    <location>
        <begin position="364"/>
        <end position="384"/>
    </location>
</feature>
<dbReference type="Pfam" id="PF07690">
    <property type="entry name" value="MFS_1"/>
    <property type="match status" value="1"/>
</dbReference>
<dbReference type="GO" id="GO:0022857">
    <property type="term" value="F:transmembrane transporter activity"/>
    <property type="evidence" value="ECO:0007669"/>
    <property type="project" value="InterPro"/>
</dbReference>
<feature type="transmembrane region" description="Helical" evidence="5">
    <location>
        <begin position="81"/>
        <end position="97"/>
    </location>
</feature>
<evidence type="ECO:0000313" key="7">
    <source>
        <dbReference type="EMBL" id="TBH79063.1"/>
    </source>
</evidence>
<feature type="transmembrane region" description="Helical" evidence="5">
    <location>
        <begin position="274"/>
        <end position="293"/>
    </location>
</feature>
<keyword evidence="8" id="KW-1185">Reference proteome</keyword>
<evidence type="ECO:0000259" key="6">
    <source>
        <dbReference type="PROSITE" id="PS50850"/>
    </source>
</evidence>
<dbReference type="CDD" id="cd17393">
    <property type="entry name" value="MFS_MosC_like"/>
    <property type="match status" value="1"/>
</dbReference>
<feature type="domain" description="Major facilitator superfamily (MFS) profile" evidence="6">
    <location>
        <begin position="16"/>
        <end position="389"/>
    </location>
</feature>
<feature type="transmembrane region" description="Helical" evidence="5">
    <location>
        <begin position="299"/>
        <end position="322"/>
    </location>
</feature>
<feature type="transmembrane region" description="Helical" evidence="5">
    <location>
        <begin position="243"/>
        <end position="262"/>
    </location>
</feature>
<reference evidence="7 8" key="1">
    <citation type="submission" date="2018-12" db="EMBL/GenBank/DDBJ databases">
        <title>First genome draft of Desulfovibrio legallis sp. nov.</title>
        <authorList>
            <person name="Ben Dhia O."/>
            <person name="Najjari A."/>
            <person name="Ferjani R."/>
            <person name="Fhoula I."/>
            <person name="Fardeau M.-L."/>
            <person name="Boudabbous A."/>
            <person name="Ouzari H.I."/>
        </authorList>
    </citation>
    <scope>NUCLEOTIDE SEQUENCE [LARGE SCALE GENOMIC DNA]</scope>
    <source>
        <strain evidence="7 8">H1T</strain>
    </source>
</reference>